<sequence length="1732" mass="195627">MEAGSEGEKKKPPEGENKTKRKMKTASQLEVLEKTYSVEPYPSESLRAELSAELGLSDRQLQMWFCHRRLKDRKASAQKKPRSDLTLGTVISTPVGGSAEQTMMDDITYEGASVSGLRPLCSLDSWQVVPRPGMAFPRIGGGLPAMDYYESQQCIAELRAIAFVEAQLGEPIREDGPILGMEFDPLPPDAFGAPIGSATMGQHGQSGRPFEAKIYERQDKGVSRTLHEYQFIPEKPTVRNEAHERVAPSHHYNSLEAIPHSRTSILSSGRSFYNGNETATYGYGFQGQIPRLNLLSEQGRQNHVLPSASGENVDVPQKNLLVDVAVDTHIGAYPITQIDNSLMPSDWRVIHGEELTRLQRKHKNEEARMQREIEVQEKRIRKELEKQDILKRKREEQVRKEMERQDRERRKEEERLLRERQREEERCQREQRRELERREKFLQKESIRAEKMRQKEELRRVKEAARIKTANERAVARRMAKESMELIEDERLELMELTASKKGLSSILSLDHETLHNLELYRDGQASFPPKSVRLKRPFSIQPWSDSEENVGNLLMVWRFLITFIDVLGMWPFTLDEFIQAFHDYDPRLLSEIHIALLKTIIKDIEDVARTPFTGVGTNQNSAANSGGGHLQVIEGAYVWGFDIRNWQRHLNLLTWPEILRQFALSAGFGPQLKKRNIERGYPCDNNEGNDFEDIISNLRTGVAVENAVAIMQERGLYNQRRSRHCLTPGTVKFAAFHVLSLEGSNGLTILEVAEKIQKSGLRDLTTSKTPEASIAAALSRDSKLFERTAPSTYCVRPAYRKDPANADSILSAARERIRIFKSGSLDTEEPDDGERDEDSESDVAEDNEVEDLAMGTNTKKEPLNSEEFNERNALRSRKDGGEVLRNPDDGYEKVSKGITSVPAEDLNAIKDTGESVDPSSEIAAGSNDVANSDVEDANIDESNLGEPWVLVLMEGEYSDLSVEERLNALVALIGVTIEGNSIRVALEERLEAANALKKQMWSEAQLDKRRLKDDCFVKIQSAPNTGNKNEPTVSVLSTEGKHSPLLTANEKNDEAIPTSLDQLEQTIDLQNNQNHLQSFHSEINTQIQDFFALPDNYSFQQSGYIAEKARSNLKSYIGHLAEETYMYRSLPLGLDRRHNRYWQFTTSASQNDPGCGRIFVELYDCHWRLIDSEEGFDALMASLDVRGMRESHLHMMLNRIKTSFKESIKRNVPNAMRMQNVDLLKTKSVEMSRGQVCSAISSACNIGSDESETSTSFLIQIGKNENDKKDAFRRYQDFEKWMQMECLNSSVLFATTYGKKRCSQLLGMCDYCRNVAFTEEVPCSSCHRTLRTCNSNFNSAEHLAQKDIKVKAITDYPFLLSPSCPLRMRLLKVLFSVLEASIPNDALQPLWTDSYRKSWSRMLRDSSLAEDLLQILTVLESAIKREHLASNYETTSELLGSRSSSGCLVKDTIGAGGIRVLPWVPRTTAAVALRFMELDASIFYTLQQKLESEKDKKIKDVVVKFSSKSTSAKNPQSAGATETSNQAEHTKENWVDLGAGLASYSRGQRTIGRGRGLSRDGRSRGKGTSSKSKSRKTVIATRRRLGQVLGWKEKPRVQGGHKRGRRSIRIRQKPAANDPPKEDIKEESPGLIVREQFNGDETIGFEMEAAGNASISERSDEEDNKNNQATDDEYDYGYGSGIEYNRKSENIIQRSDYTLDDEEDEDINDDLDVDVDDSDGMGSTSSSDYSD</sequence>
<gene>
    <name evidence="1" type="ORF">L6164_022386</name>
</gene>
<organism evidence="1 2">
    <name type="scientific">Bauhinia variegata</name>
    <name type="common">Purple orchid tree</name>
    <name type="synonym">Phanera variegata</name>
    <dbReference type="NCBI Taxonomy" id="167791"/>
    <lineage>
        <taxon>Eukaryota</taxon>
        <taxon>Viridiplantae</taxon>
        <taxon>Streptophyta</taxon>
        <taxon>Embryophyta</taxon>
        <taxon>Tracheophyta</taxon>
        <taxon>Spermatophyta</taxon>
        <taxon>Magnoliopsida</taxon>
        <taxon>eudicotyledons</taxon>
        <taxon>Gunneridae</taxon>
        <taxon>Pentapetalae</taxon>
        <taxon>rosids</taxon>
        <taxon>fabids</taxon>
        <taxon>Fabales</taxon>
        <taxon>Fabaceae</taxon>
        <taxon>Cercidoideae</taxon>
        <taxon>Cercideae</taxon>
        <taxon>Bauhiniinae</taxon>
        <taxon>Bauhinia</taxon>
    </lineage>
</organism>
<protein>
    <submittedName>
        <fullName evidence="1">Uncharacterized protein</fullName>
    </submittedName>
</protein>
<evidence type="ECO:0000313" key="1">
    <source>
        <dbReference type="EMBL" id="KAI4322719.1"/>
    </source>
</evidence>
<comment type="caution">
    <text evidence="1">The sequence shown here is derived from an EMBL/GenBank/DDBJ whole genome shotgun (WGS) entry which is preliminary data.</text>
</comment>
<name>A0ACB9MGV9_BAUVA</name>
<keyword evidence="2" id="KW-1185">Reference proteome</keyword>
<dbReference type="EMBL" id="CM039434">
    <property type="protein sequence ID" value="KAI4322719.1"/>
    <property type="molecule type" value="Genomic_DNA"/>
</dbReference>
<accession>A0ACB9MGV9</accession>
<proteinExistence type="predicted"/>
<evidence type="ECO:0000313" key="2">
    <source>
        <dbReference type="Proteomes" id="UP000828941"/>
    </source>
</evidence>
<dbReference type="Proteomes" id="UP000828941">
    <property type="component" value="Chromosome 9"/>
</dbReference>
<reference evidence="1 2" key="1">
    <citation type="journal article" date="2022" name="DNA Res.">
        <title>Chromosomal-level genome assembly of the orchid tree Bauhinia variegata (Leguminosae; Cercidoideae) supports the allotetraploid origin hypothesis of Bauhinia.</title>
        <authorList>
            <person name="Zhong Y."/>
            <person name="Chen Y."/>
            <person name="Zheng D."/>
            <person name="Pang J."/>
            <person name="Liu Y."/>
            <person name="Luo S."/>
            <person name="Meng S."/>
            <person name="Qian L."/>
            <person name="Wei D."/>
            <person name="Dai S."/>
            <person name="Zhou R."/>
        </authorList>
    </citation>
    <scope>NUCLEOTIDE SEQUENCE [LARGE SCALE GENOMIC DNA]</scope>
    <source>
        <strain evidence="1">BV-YZ2020</strain>
    </source>
</reference>